<dbReference type="AlphaFoldDB" id="A0A0F3K6J3"/>
<dbReference type="InterPro" id="IPR038722">
    <property type="entry name" value="Ner_HTH_dom"/>
</dbReference>
<keyword evidence="2" id="KW-0805">Transcription regulation</keyword>
<proteinExistence type="inferred from homology"/>
<dbReference type="Proteomes" id="UP000198290">
    <property type="component" value="Chromosome"/>
</dbReference>
<dbReference type="Gene3D" id="1.10.260.40">
    <property type="entry name" value="lambda repressor-like DNA-binding domains"/>
    <property type="match status" value="1"/>
</dbReference>
<dbReference type="RefSeq" id="WP_045847835.1">
    <property type="nucleotide sequence ID" value="NZ_AP018823.1"/>
</dbReference>
<organism evidence="5 6">
    <name type="scientific">Aquitalea magnusonii</name>
    <dbReference type="NCBI Taxonomy" id="332411"/>
    <lineage>
        <taxon>Bacteria</taxon>
        <taxon>Pseudomonadati</taxon>
        <taxon>Pseudomonadota</taxon>
        <taxon>Betaproteobacteria</taxon>
        <taxon>Neisseriales</taxon>
        <taxon>Chromobacteriaceae</taxon>
        <taxon>Aquitalea</taxon>
    </lineage>
</organism>
<keyword evidence="4" id="KW-0804">Transcription</keyword>
<keyword evidence="6" id="KW-1185">Reference proteome</keyword>
<reference evidence="5 6" key="2">
    <citation type="journal article" date="2017" name="Genome Announc.">
        <title>Draft genome sequence of Aquitalea magnusonii strain H3, a plant growth-promoting bacterium of duckweed Lemna minor.</title>
        <authorList>
            <person name="Ishizawa H."/>
            <person name="Kuroda M."/>
            <person name="Ike M."/>
        </authorList>
    </citation>
    <scope>NUCLEOTIDE SEQUENCE [LARGE SCALE GENOMIC DNA]</scope>
    <source>
        <strain evidence="5 6">H3</strain>
    </source>
</reference>
<sequence length="101" mass="10937">MNTSAAVKKTAPDWHRADIVAALHKQGWSLRKLSREIGLSAGALNNALDRPWPKAERIIAATIGQPPEVIWPSRYAKRHSKPVLPPLVSAMVLADPASALS</sequence>
<dbReference type="SUPFAM" id="SSF47413">
    <property type="entry name" value="lambda repressor-like DNA-binding domains"/>
    <property type="match status" value="1"/>
</dbReference>
<evidence type="ECO:0000256" key="4">
    <source>
        <dbReference type="ARBA" id="ARBA00023163"/>
    </source>
</evidence>
<dbReference type="Pfam" id="PF13693">
    <property type="entry name" value="HTH_35"/>
    <property type="match status" value="1"/>
</dbReference>
<dbReference type="EMBL" id="AP018823">
    <property type="protein sequence ID" value="BBF84915.1"/>
    <property type="molecule type" value="Genomic_DNA"/>
</dbReference>
<comment type="similarity">
    <text evidence="1">Belongs to the ner transcriptional regulatory family.</text>
</comment>
<dbReference type="KEGG" id="amah:DLM_1291"/>
<keyword evidence="3" id="KW-0238">DNA-binding</keyword>
<reference evidence="6" key="3">
    <citation type="journal article" date="2017" name="Plant Physiol. Biochem.">
        <title>Differential oxidative and antioxidative response of duckweed Lemna minor toward plant growth promoting/inhibiting bacteria.</title>
        <authorList>
            <person name="Ishizawa H."/>
            <person name="Kuroda M."/>
            <person name="Morikawa M."/>
            <person name="Ike M."/>
        </authorList>
    </citation>
    <scope>NUCLEOTIDE SEQUENCE [LARGE SCALE GENOMIC DNA]</scope>
    <source>
        <strain evidence="6">H3</strain>
    </source>
</reference>
<name>A0A0F3K6J3_9NEIS</name>
<evidence type="ECO:0000256" key="3">
    <source>
        <dbReference type="ARBA" id="ARBA00023125"/>
    </source>
</evidence>
<evidence type="ECO:0000256" key="1">
    <source>
        <dbReference type="ARBA" id="ARBA00006157"/>
    </source>
</evidence>
<dbReference type="STRING" id="332411.VI06_16090"/>
<gene>
    <name evidence="5" type="ORF">DLM_1291</name>
</gene>
<protein>
    <submittedName>
        <fullName evidence="5">Ner-like regulatory protein</fullName>
    </submittedName>
</protein>
<evidence type="ECO:0000313" key="5">
    <source>
        <dbReference type="EMBL" id="BBF84915.1"/>
    </source>
</evidence>
<dbReference type="OrthoDB" id="5405994at2"/>
<reference evidence="6" key="1">
    <citation type="journal article" date="2017" name="Biotechnol. Biofuels">
        <title>Evaluation of environmental bacterial communities as a factor affecting the growth of duckweed Lemna minor.</title>
        <authorList>
            <person name="Ishizawa H."/>
            <person name="Kuroda M."/>
            <person name="Morikawa M."/>
            <person name="Ike M."/>
        </authorList>
    </citation>
    <scope>NUCLEOTIDE SEQUENCE [LARGE SCALE GENOMIC DNA]</scope>
    <source>
        <strain evidence="6">H3</strain>
    </source>
</reference>
<dbReference type="GO" id="GO:0003677">
    <property type="term" value="F:DNA binding"/>
    <property type="evidence" value="ECO:0007669"/>
    <property type="project" value="UniProtKB-KW"/>
</dbReference>
<accession>A0A0F3K6J3</accession>
<evidence type="ECO:0000256" key="2">
    <source>
        <dbReference type="ARBA" id="ARBA00023015"/>
    </source>
</evidence>
<dbReference type="InterPro" id="IPR010982">
    <property type="entry name" value="Lambda_DNA-bd_dom_sf"/>
</dbReference>
<evidence type="ECO:0000313" key="6">
    <source>
        <dbReference type="Proteomes" id="UP000198290"/>
    </source>
</evidence>